<dbReference type="InterPro" id="IPR004477">
    <property type="entry name" value="ComEC_N"/>
</dbReference>
<keyword evidence="11" id="KW-1185">Reference proteome</keyword>
<dbReference type="InterPro" id="IPR052159">
    <property type="entry name" value="Competence_DNA_uptake"/>
</dbReference>
<feature type="transmembrane region" description="Helical" evidence="6">
    <location>
        <begin position="300"/>
        <end position="318"/>
    </location>
</feature>
<gene>
    <name evidence="10" type="ORF">ORJ04_09305</name>
</gene>
<evidence type="ECO:0000259" key="9">
    <source>
        <dbReference type="Pfam" id="PF13567"/>
    </source>
</evidence>
<evidence type="ECO:0000256" key="2">
    <source>
        <dbReference type="ARBA" id="ARBA00022475"/>
    </source>
</evidence>
<feature type="transmembrane region" description="Helical" evidence="6">
    <location>
        <begin position="324"/>
        <end position="343"/>
    </location>
</feature>
<dbReference type="Pfam" id="PF13567">
    <property type="entry name" value="DUF4131"/>
    <property type="match status" value="1"/>
</dbReference>
<dbReference type="Pfam" id="PF00753">
    <property type="entry name" value="Lactamase_B"/>
    <property type="match status" value="1"/>
</dbReference>
<dbReference type="EMBL" id="JAPJDZ010000019">
    <property type="protein sequence ID" value="MDP5136144.1"/>
    <property type="molecule type" value="Genomic_DNA"/>
</dbReference>
<dbReference type="CDD" id="cd07731">
    <property type="entry name" value="ComA-like_MBL-fold"/>
    <property type="match status" value="1"/>
</dbReference>
<evidence type="ECO:0000259" key="7">
    <source>
        <dbReference type="Pfam" id="PF00753"/>
    </source>
</evidence>
<name>A0ABT9HYE9_9GAMM</name>
<dbReference type="PANTHER" id="PTHR30619">
    <property type="entry name" value="DNA INTERNALIZATION/COMPETENCE PROTEIN COMEC/REC2"/>
    <property type="match status" value="1"/>
</dbReference>
<dbReference type="NCBIfam" id="TIGR00360">
    <property type="entry name" value="ComEC_N-term"/>
    <property type="match status" value="1"/>
</dbReference>
<evidence type="ECO:0000313" key="11">
    <source>
        <dbReference type="Proteomes" id="UP001231109"/>
    </source>
</evidence>
<dbReference type="Proteomes" id="UP001231109">
    <property type="component" value="Unassembled WGS sequence"/>
</dbReference>
<comment type="subcellular location">
    <subcellularLocation>
        <location evidence="1">Cell membrane</location>
        <topology evidence="1">Multi-pass membrane protein</topology>
    </subcellularLocation>
</comment>
<feature type="domain" description="Metallo-beta-lactamase" evidence="7">
    <location>
        <begin position="497"/>
        <end position="573"/>
    </location>
</feature>
<keyword evidence="4 6" id="KW-1133">Transmembrane helix</keyword>
<dbReference type="InterPro" id="IPR035681">
    <property type="entry name" value="ComA-like_MBL"/>
</dbReference>
<evidence type="ECO:0000256" key="3">
    <source>
        <dbReference type="ARBA" id="ARBA00022692"/>
    </source>
</evidence>
<keyword evidence="2" id="KW-1003">Cell membrane</keyword>
<feature type="transmembrane region" description="Helical" evidence="6">
    <location>
        <begin position="277"/>
        <end position="293"/>
    </location>
</feature>
<dbReference type="PANTHER" id="PTHR30619:SF1">
    <property type="entry name" value="RECOMBINATION PROTEIN 2"/>
    <property type="match status" value="1"/>
</dbReference>
<accession>A0ABT9HYE9</accession>
<organism evidence="10 11">
    <name type="scientific">Rheinheimera baltica</name>
    <dbReference type="NCBI Taxonomy" id="67576"/>
    <lineage>
        <taxon>Bacteria</taxon>
        <taxon>Pseudomonadati</taxon>
        <taxon>Pseudomonadota</taxon>
        <taxon>Gammaproteobacteria</taxon>
        <taxon>Chromatiales</taxon>
        <taxon>Chromatiaceae</taxon>
        <taxon>Rheinheimera</taxon>
    </lineage>
</organism>
<feature type="transmembrane region" description="Helical" evidence="6">
    <location>
        <begin position="440"/>
        <end position="463"/>
    </location>
</feature>
<feature type="transmembrane region" description="Helical" evidence="6">
    <location>
        <begin position="355"/>
        <end position="374"/>
    </location>
</feature>
<dbReference type="NCBIfam" id="TIGR00361">
    <property type="entry name" value="ComEC_Rec2"/>
    <property type="match status" value="1"/>
</dbReference>
<dbReference type="InterPro" id="IPR001279">
    <property type="entry name" value="Metallo-B-lactamas"/>
</dbReference>
<dbReference type="InterPro" id="IPR036866">
    <property type="entry name" value="RibonucZ/Hydroxyglut_hydro"/>
</dbReference>
<reference evidence="10 11" key="1">
    <citation type="submission" date="2022-11" db="EMBL/GenBank/DDBJ databases">
        <title>Viruses from the air-sea interface of a natural surface slick.</title>
        <authorList>
            <person name="Rahlff J."/>
            <person name="Holmfeldt K."/>
        </authorList>
    </citation>
    <scope>NUCLEOTIDE SEQUENCE [LARGE SCALE GENOMIC DNA]</scope>
    <source>
        <strain evidence="10 11">SMS4</strain>
    </source>
</reference>
<evidence type="ECO:0000256" key="1">
    <source>
        <dbReference type="ARBA" id="ARBA00004651"/>
    </source>
</evidence>
<feature type="domain" description="ComEC/Rec2-related protein" evidence="8">
    <location>
        <begin position="198"/>
        <end position="463"/>
    </location>
</feature>
<sequence length="747" mass="83614">MKSFCIGVLIGSLLSLFLPIVPPFFSVFLLLVVILVALRCHYHCFTGVAAFFLCWIWQFDDYQQAQQHLLNVEQSINGTITEKPKHFAEYSQFILRLETGPAAGYFVSLNWSVPPMSLHAGQRWQLNARLKPVAGVANPGGVNKEAAALLQKIVAQGSVISAEPAMLLGQQDDLRQRWLEDIAANVSSLPTGPLLLALTMGERQFSTSLWHGLQHSGLAHLMAISGLHIGLVFGWSLLLLRLLPWPLRWLVWRQPVALVGSLFLCLCYAWLAGFAIPTVRATVALLLLVTALLQHKSINYSSYWLLLSAVLLLFEPFFVLSKSFWLSLLAVAIIFFVLWRLGTFVGGWRSKLRQFVYFHLSLTVFMALLSLLLFDGSAVLSIVSNLLFIPWCSVVAIPLVLLTLVVELCGVPGSGLLWQLCDWVFRPLLWWLNWCAEHGQWLALPDISAVWLVSAGAVGLLSYLCGIRRFWFLLPLLLLPILHSTLRPAQWQLHLIDVGQGLAVLLQYGDRGLLYDAGPRYGAYSATASQVLPYLRQRGIKRLDYLLLSHDDSDHTGDWTLLQKAYPHVRLYADISHLAAATPCQQLPTTYFDAQLTVLSTDGFSSKNDRSCVLLIQLYGWHILLPGDIGQQVERQLLQRYPNLRANVLILPHHGSNSSSHFAFLHQLAPQIAFNSASLYNRHQHPATQVQQRLAALGISLINTAQSGAIRLDITEAGLDVTEYRAQRIPFWLQKPIGNAETLRTTR</sequence>
<feature type="transmembrane region" description="Helical" evidence="6">
    <location>
        <begin position="221"/>
        <end position="243"/>
    </location>
</feature>
<proteinExistence type="predicted"/>
<dbReference type="RefSeq" id="WP_305975378.1">
    <property type="nucleotide sequence ID" value="NZ_JAPJDZ010000019.1"/>
</dbReference>
<dbReference type="Gene3D" id="3.60.15.10">
    <property type="entry name" value="Ribonuclease Z/Hydroxyacylglutathione hydrolase-like"/>
    <property type="match status" value="1"/>
</dbReference>
<dbReference type="InterPro" id="IPR004797">
    <property type="entry name" value="Competence_ComEC/Rec2"/>
</dbReference>
<comment type="caution">
    <text evidence="10">The sequence shown here is derived from an EMBL/GenBank/DDBJ whole genome shotgun (WGS) entry which is preliminary data.</text>
</comment>
<keyword evidence="5 6" id="KW-0472">Membrane</keyword>
<evidence type="ECO:0000256" key="6">
    <source>
        <dbReference type="SAM" id="Phobius"/>
    </source>
</evidence>
<feature type="transmembrane region" description="Helical" evidence="6">
    <location>
        <begin position="29"/>
        <end position="57"/>
    </location>
</feature>
<keyword evidence="3 6" id="KW-0812">Transmembrane</keyword>
<dbReference type="SUPFAM" id="SSF56281">
    <property type="entry name" value="Metallo-hydrolase/oxidoreductase"/>
    <property type="match status" value="1"/>
</dbReference>
<feature type="domain" description="DUF4131" evidence="9">
    <location>
        <begin position="24"/>
        <end position="161"/>
    </location>
</feature>
<evidence type="ECO:0000313" key="10">
    <source>
        <dbReference type="EMBL" id="MDP5136144.1"/>
    </source>
</evidence>
<evidence type="ECO:0000256" key="5">
    <source>
        <dbReference type="ARBA" id="ARBA00023136"/>
    </source>
</evidence>
<protein>
    <submittedName>
        <fullName evidence="10">DNA internalization-related competence protein ComEC/Rec2</fullName>
    </submittedName>
</protein>
<feature type="transmembrane region" description="Helical" evidence="6">
    <location>
        <begin position="250"/>
        <end position="271"/>
    </location>
</feature>
<feature type="transmembrane region" description="Helical" evidence="6">
    <location>
        <begin position="386"/>
        <end position="409"/>
    </location>
</feature>
<evidence type="ECO:0000259" key="8">
    <source>
        <dbReference type="Pfam" id="PF03772"/>
    </source>
</evidence>
<dbReference type="Pfam" id="PF03772">
    <property type="entry name" value="Competence"/>
    <property type="match status" value="1"/>
</dbReference>
<dbReference type="InterPro" id="IPR025405">
    <property type="entry name" value="DUF4131"/>
</dbReference>
<evidence type="ECO:0000256" key="4">
    <source>
        <dbReference type="ARBA" id="ARBA00022989"/>
    </source>
</evidence>